<dbReference type="SUPFAM" id="SSF63520">
    <property type="entry name" value="PTS-regulatory domain, PRD"/>
    <property type="match status" value="2"/>
</dbReference>
<dbReference type="InterPro" id="IPR050661">
    <property type="entry name" value="BglG_antiterminators"/>
</dbReference>
<protein>
    <submittedName>
        <fullName evidence="3">Transcription antiterminator LicT</fullName>
    </submittedName>
</protein>
<accession>A0A2D1TYT3</accession>
<dbReference type="Pfam" id="PF00874">
    <property type="entry name" value="PRD"/>
    <property type="match status" value="2"/>
</dbReference>
<dbReference type="PROSITE" id="PS51372">
    <property type="entry name" value="PRD_2"/>
    <property type="match status" value="2"/>
</dbReference>
<dbReference type="Proteomes" id="UP000225608">
    <property type="component" value="Chromosome"/>
</dbReference>
<dbReference type="AlphaFoldDB" id="A0A2D1TYT3"/>
<evidence type="ECO:0000313" key="4">
    <source>
        <dbReference type="Proteomes" id="UP000225608"/>
    </source>
</evidence>
<dbReference type="SMART" id="SM01061">
    <property type="entry name" value="CAT_RBD"/>
    <property type="match status" value="1"/>
</dbReference>
<dbReference type="GO" id="GO:0006355">
    <property type="term" value="P:regulation of DNA-templated transcription"/>
    <property type="evidence" value="ECO:0007669"/>
    <property type="project" value="InterPro"/>
</dbReference>
<dbReference type="InterPro" id="IPR004341">
    <property type="entry name" value="CAT_RNA-bd_dom"/>
</dbReference>
<gene>
    <name evidence="3" type="ORF">CSV91_08210</name>
</gene>
<dbReference type="Gene3D" id="2.30.24.10">
    <property type="entry name" value="CAT RNA-binding domain"/>
    <property type="match status" value="1"/>
</dbReference>
<dbReference type="RefSeq" id="WP_099432486.1">
    <property type="nucleotide sequence ID" value="NZ_CAXTGI010000011.1"/>
</dbReference>
<dbReference type="PANTHER" id="PTHR30185">
    <property type="entry name" value="CRYPTIC BETA-GLUCOSIDE BGL OPERON ANTITERMINATOR"/>
    <property type="match status" value="1"/>
</dbReference>
<organism evidence="3 4">
    <name type="scientific">Collinsella aerofaciens</name>
    <dbReference type="NCBI Taxonomy" id="74426"/>
    <lineage>
        <taxon>Bacteria</taxon>
        <taxon>Bacillati</taxon>
        <taxon>Actinomycetota</taxon>
        <taxon>Coriobacteriia</taxon>
        <taxon>Coriobacteriales</taxon>
        <taxon>Coriobacteriaceae</taxon>
        <taxon>Collinsella</taxon>
    </lineage>
</organism>
<feature type="domain" description="PRD" evidence="2">
    <location>
        <begin position="60"/>
        <end position="165"/>
    </location>
</feature>
<proteinExistence type="predicted"/>
<dbReference type="EMBL" id="CP024160">
    <property type="protein sequence ID" value="ATP54510.1"/>
    <property type="molecule type" value="Genomic_DNA"/>
</dbReference>
<dbReference type="KEGG" id="caer:CSV91_08210"/>
<dbReference type="GO" id="GO:0003723">
    <property type="term" value="F:RNA binding"/>
    <property type="evidence" value="ECO:0007669"/>
    <property type="project" value="InterPro"/>
</dbReference>
<evidence type="ECO:0000259" key="2">
    <source>
        <dbReference type="PROSITE" id="PS51372"/>
    </source>
</evidence>
<feature type="domain" description="PRD" evidence="2">
    <location>
        <begin position="171"/>
        <end position="279"/>
    </location>
</feature>
<evidence type="ECO:0000256" key="1">
    <source>
        <dbReference type="ARBA" id="ARBA00022737"/>
    </source>
</evidence>
<dbReference type="PANTHER" id="PTHR30185:SF15">
    <property type="entry name" value="CRYPTIC BETA-GLUCOSIDE BGL OPERON ANTITERMINATOR"/>
    <property type="match status" value="1"/>
</dbReference>
<name>A0A2D1TYT3_9ACTN</name>
<keyword evidence="1" id="KW-0677">Repeat</keyword>
<dbReference type="InterPro" id="IPR036634">
    <property type="entry name" value="PRD_sf"/>
</dbReference>
<evidence type="ECO:0000313" key="3">
    <source>
        <dbReference type="EMBL" id="ATP54510.1"/>
    </source>
</evidence>
<dbReference type="InterPro" id="IPR036650">
    <property type="entry name" value="CAT_RNA-bd_dom_sf"/>
</dbReference>
<dbReference type="InterPro" id="IPR011608">
    <property type="entry name" value="PRD"/>
</dbReference>
<dbReference type="SUPFAM" id="SSF50151">
    <property type="entry name" value="SacY-like RNA-binding domain"/>
    <property type="match status" value="1"/>
</dbReference>
<dbReference type="Gene3D" id="1.10.1790.10">
    <property type="entry name" value="PRD domain"/>
    <property type="match status" value="2"/>
</dbReference>
<reference evidence="3 4" key="1">
    <citation type="submission" date="2017-10" db="EMBL/GenBank/DDBJ databases">
        <title>Complete genome sequence of Collinsella aerofaciens isolated from the gut of a healthy adult Indian.</title>
        <authorList>
            <person name="Bag S."/>
            <person name="Ghosh T.S."/>
            <person name="Das B."/>
        </authorList>
    </citation>
    <scope>NUCLEOTIDE SEQUENCE [LARGE SCALE GENOMIC DNA]</scope>
    <source>
        <strain evidence="4">indica</strain>
    </source>
</reference>
<dbReference type="Pfam" id="PF03123">
    <property type="entry name" value="CAT_RBD"/>
    <property type="match status" value="1"/>
</dbReference>
<sequence>MEIVKRINTSAVLCVDGNGRQLVAFGRGLGFKNVGDEVPLSEIQRTFYNVSSRYIALVDEVPDELLELTSDVIDMSTGLLPYEVSPNLPFILADHIAYAVKRKEQNIVVRMPLSFDVRQQYPVEFKIGEYALRIIRKRLNVRLPAHEAVGIAMAFINNMADSDSCEVVKEFSADIYDRVLEESTVAVENRLGIQVDREGFDYARFATHLQYLFNRLNSGESIVSDNRKMYLSLKKEYPVASMCADDIASVLSRLTGRELIDEERLYLMMHINRIASKTR</sequence>